<dbReference type="EMBL" id="CAACYH010000004">
    <property type="protein sequence ID" value="VFB14392.1"/>
    <property type="molecule type" value="Genomic_DNA"/>
</dbReference>
<gene>
    <name evidence="1" type="ORF">NCTC7812_01944</name>
</gene>
<dbReference type="RefSeq" id="WP_131752395.1">
    <property type="nucleotide sequence ID" value="NZ_CAACYH010000004.1"/>
</dbReference>
<sequence length="89" mass="10272">MTQINLDEIKSKSVHTGILEAICLMRETREKLYELLDDSEVTEYIEAKKRLIAMTDDLCRFSNELSDLIGSIFFIRSDETISEALKRIA</sequence>
<name>A0A449I4S8_9BACE</name>
<reference evidence="1 2" key="1">
    <citation type="submission" date="2019-02" db="EMBL/GenBank/DDBJ databases">
        <authorList>
            <consortium name="Pathogen Informatics"/>
        </authorList>
    </citation>
    <scope>NUCLEOTIDE SEQUENCE [LARGE SCALE GENOMIC DNA]</scope>
    <source>
        <strain evidence="1 2">3012STDY7078512</strain>
    </source>
</reference>
<proteinExistence type="predicted"/>
<dbReference type="AlphaFoldDB" id="A0A449I4S8"/>
<organism evidence="1 2">
    <name type="scientific">Prevotella heparinolytica</name>
    <dbReference type="NCBI Taxonomy" id="28113"/>
    <lineage>
        <taxon>Bacteria</taxon>
        <taxon>Pseudomonadati</taxon>
        <taxon>Bacteroidota</taxon>
        <taxon>Bacteroidia</taxon>
        <taxon>Bacteroidales</taxon>
        <taxon>Bacteroidaceae</taxon>
        <taxon>Bacteroides</taxon>
    </lineage>
</organism>
<dbReference type="Proteomes" id="UP000396835">
    <property type="component" value="Unassembled WGS sequence"/>
</dbReference>
<evidence type="ECO:0000313" key="2">
    <source>
        <dbReference type="Proteomes" id="UP000396835"/>
    </source>
</evidence>
<evidence type="ECO:0000313" key="1">
    <source>
        <dbReference type="EMBL" id="VFB14392.1"/>
    </source>
</evidence>
<protein>
    <submittedName>
        <fullName evidence="1">Uncharacterized protein</fullName>
    </submittedName>
</protein>
<accession>A0A449I4S8</accession>